<proteinExistence type="evidence at transcript level"/>
<organism evidence="1">
    <name type="scientific">Zea mays</name>
    <name type="common">Maize</name>
    <dbReference type="NCBI Taxonomy" id="4577"/>
    <lineage>
        <taxon>Eukaryota</taxon>
        <taxon>Viridiplantae</taxon>
        <taxon>Streptophyta</taxon>
        <taxon>Embryophyta</taxon>
        <taxon>Tracheophyta</taxon>
        <taxon>Spermatophyta</taxon>
        <taxon>Magnoliopsida</taxon>
        <taxon>Liliopsida</taxon>
        <taxon>Poales</taxon>
        <taxon>Poaceae</taxon>
        <taxon>PACMAD clade</taxon>
        <taxon>Panicoideae</taxon>
        <taxon>Andropogonodae</taxon>
        <taxon>Andropogoneae</taxon>
        <taxon>Tripsacinae</taxon>
        <taxon>Zea</taxon>
    </lineage>
</organism>
<name>C4J4E5_MAIZE</name>
<accession>C4J4E5</accession>
<dbReference type="AlphaFoldDB" id="C4J4E5"/>
<protein>
    <submittedName>
        <fullName evidence="1">Uncharacterized protein</fullName>
    </submittedName>
</protein>
<dbReference type="EMBL" id="BT085692">
    <property type="protein sequence ID" value="ACR36045.1"/>
    <property type="molecule type" value="mRNA"/>
</dbReference>
<reference evidence="1" key="1">
    <citation type="journal article" date="2009" name="PLoS Genet.">
        <title>Sequencing, mapping, and analysis of 27,455 maize full-length cDNAs.</title>
        <authorList>
            <person name="Soderlund C."/>
            <person name="Descour A."/>
            <person name="Kudrna D."/>
            <person name="Bomhoff M."/>
            <person name="Boyd L."/>
            <person name="Currie J."/>
            <person name="Angelova A."/>
            <person name="Collura K."/>
            <person name="Wissotski M."/>
            <person name="Ashley E."/>
            <person name="Morrow D."/>
            <person name="Fernandes J."/>
            <person name="Walbot V."/>
            <person name="Yu Y."/>
        </authorList>
    </citation>
    <scope>NUCLEOTIDE SEQUENCE</scope>
    <source>
        <strain evidence="1">B73</strain>
    </source>
</reference>
<evidence type="ECO:0000313" key="1">
    <source>
        <dbReference type="EMBL" id="ACR36045.1"/>
    </source>
</evidence>
<reference evidence="1" key="2">
    <citation type="submission" date="2012-06" db="EMBL/GenBank/DDBJ databases">
        <authorList>
            <person name="Yu Y."/>
            <person name="Currie J."/>
            <person name="Lomeli R."/>
            <person name="Angelova A."/>
            <person name="Collura K."/>
            <person name="Wissotski M."/>
            <person name="Campos D."/>
            <person name="Kudrna D."/>
            <person name="Golser W."/>
            <person name="Ashely E."/>
            <person name="Descour A."/>
            <person name="Fernandes J."/>
            <person name="Soderlund C."/>
            <person name="Walbot V."/>
        </authorList>
    </citation>
    <scope>NUCLEOTIDE SEQUENCE</scope>
    <source>
        <strain evidence="1">B73</strain>
    </source>
</reference>
<sequence>MPPGCVFSPSPYRAAFLGSAVDTSRYWSLNTSAPALVLNSGCRVDRRCTANQNGSRP</sequence>